<dbReference type="GO" id="GO:0019901">
    <property type="term" value="F:protein kinase binding"/>
    <property type="evidence" value="ECO:0007669"/>
    <property type="project" value="InterPro"/>
</dbReference>
<dbReference type="Pfam" id="PF12937">
    <property type="entry name" value="F-box-like"/>
    <property type="match status" value="1"/>
</dbReference>
<dbReference type="PROSITE" id="PS50181">
    <property type="entry name" value="FBOX"/>
    <property type="match status" value="1"/>
</dbReference>
<name>A0A0K8TQH2_TABBR</name>
<dbReference type="InterPro" id="IPR001810">
    <property type="entry name" value="F-box_dom"/>
</dbReference>
<dbReference type="PANTHER" id="PTHR15537:SF2">
    <property type="entry name" value="F-BOX ONLY PROTEIN 7"/>
    <property type="match status" value="1"/>
</dbReference>
<evidence type="ECO:0000259" key="2">
    <source>
        <dbReference type="PROSITE" id="PS50181"/>
    </source>
</evidence>
<dbReference type="SUPFAM" id="SSF81383">
    <property type="entry name" value="F-box domain"/>
    <property type="match status" value="1"/>
</dbReference>
<proteinExistence type="evidence at transcript level"/>
<dbReference type="InterPro" id="IPR036047">
    <property type="entry name" value="F-box-like_dom_sf"/>
</dbReference>
<dbReference type="InterPro" id="IPR047118">
    <property type="entry name" value="Fbxo7"/>
</dbReference>
<dbReference type="GO" id="GO:1903599">
    <property type="term" value="P:positive regulation of autophagy of mitochondrion"/>
    <property type="evidence" value="ECO:0007669"/>
    <property type="project" value="TreeGrafter"/>
</dbReference>
<dbReference type="EMBL" id="GDAI01000991">
    <property type="protein sequence ID" value="JAI16612.1"/>
    <property type="molecule type" value="mRNA"/>
</dbReference>
<feature type="region of interest" description="Disordered" evidence="1">
    <location>
        <begin position="1"/>
        <end position="25"/>
    </location>
</feature>
<feature type="non-terminal residue" evidence="3">
    <location>
        <position position="1"/>
    </location>
</feature>
<organism evidence="3">
    <name type="scientific">Tabanus bromius</name>
    <name type="common">Band-eyed brown horse fly</name>
    <dbReference type="NCBI Taxonomy" id="304241"/>
    <lineage>
        <taxon>Eukaryota</taxon>
        <taxon>Metazoa</taxon>
        <taxon>Ecdysozoa</taxon>
        <taxon>Arthropoda</taxon>
        <taxon>Hexapoda</taxon>
        <taxon>Insecta</taxon>
        <taxon>Pterygota</taxon>
        <taxon>Neoptera</taxon>
        <taxon>Endopterygota</taxon>
        <taxon>Diptera</taxon>
        <taxon>Brachycera</taxon>
        <taxon>Tabanomorpha</taxon>
        <taxon>Tabanoidea</taxon>
        <taxon>Tabanidae</taxon>
        <taxon>Tabanus</taxon>
    </lineage>
</organism>
<dbReference type="SMART" id="SM00256">
    <property type="entry name" value="FBOX"/>
    <property type="match status" value="1"/>
</dbReference>
<feature type="domain" description="F-box" evidence="2">
    <location>
        <begin position="214"/>
        <end position="259"/>
    </location>
</feature>
<reference evidence="3" key="1">
    <citation type="journal article" date="2015" name="Insect Biochem. Mol. Biol.">
        <title>An insight into the sialome of the horse fly, Tabanus bromius.</title>
        <authorList>
            <person name="Ribeiro J.M."/>
            <person name="Kazimirova M."/>
            <person name="Takac P."/>
            <person name="Andersen J.F."/>
            <person name="Francischetti I.M."/>
        </authorList>
    </citation>
    <scope>NUCLEOTIDE SEQUENCE</scope>
</reference>
<protein>
    <recommendedName>
        <fullName evidence="2">F-box domain-containing protein</fullName>
    </recommendedName>
</protein>
<dbReference type="PANTHER" id="PTHR15537">
    <property type="entry name" value="F-BOX ONLY PROTEIN 7"/>
    <property type="match status" value="1"/>
</dbReference>
<feature type="compositionally biased region" description="Basic and acidic residues" evidence="1">
    <location>
        <begin position="11"/>
        <end position="25"/>
    </location>
</feature>
<sequence>SEENVTETAAPEEKVNKTGKSTAEKKCDRHEILQLEDSTLDSLPEYVTKILEVLQAMEGIQSQSDVLAILIYCIALESGFICTSLFDRNELEKHKFFWGYSFNLRNVTKFCKLPSDFNREDANLYRFNLNLLDHYQRDCLLICLQTGDAFCVTFTPHNCPGKSILLSIPRYVLSIKASNIAQRFRKLSELSFLLKDKLFTPIRNFLMEEQGESYPALQGLPEELLLCIIRKLRPKDIIALGCTCSALHNICMERYFKDARQTKKQCEESFKSQVKPFFIFC</sequence>
<dbReference type="AlphaFoldDB" id="A0A0K8TQH2"/>
<dbReference type="CDD" id="cd09917">
    <property type="entry name" value="F-box_SF"/>
    <property type="match status" value="1"/>
</dbReference>
<evidence type="ECO:0000313" key="3">
    <source>
        <dbReference type="EMBL" id="JAI16612.1"/>
    </source>
</evidence>
<evidence type="ECO:0000256" key="1">
    <source>
        <dbReference type="SAM" id="MobiDB-lite"/>
    </source>
</evidence>
<dbReference type="Gene3D" id="3.40.1000.30">
    <property type="match status" value="1"/>
</dbReference>
<accession>A0A0K8TQH2</accession>